<dbReference type="STRING" id="1408189.CLAC_02845"/>
<protein>
    <submittedName>
        <fullName evidence="2">Uncharacterized protein</fullName>
    </submittedName>
</protein>
<proteinExistence type="predicted"/>
<name>A0A0K2H311_9CORY</name>
<dbReference type="PATRIC" id="fig|1408189.4.peg.567"/>
<evidence type="ECO:0000313" key="3">
    <source>
        <dbReference type="Proteomes" id="UP000058446"/>
    </source>
</evidence>
<reference evidence="2 3" key="1">
    <citation type="submission" date="2013-10" db="EMBL/GenBank/DDBJ databases">
        <title>Complete genome sequence of Corynebacterium lactis DSM 45799(T), isolated from raw cow milk.</title>
        <authorList>
            <person name="Ruckert C."/>
            <person name="Albersmeier A."/>
            <person name="Lipski A."/>
            <person name="Kalinowski J."/>
        </authorList>
    </citation>
    <scope>NUCLEOTIDE SEQUENCE [LARGE SCALE GENOMIC DNA]</scope>
    <source>
        <strain evidence="2 3">RW2-5</strain>
    </source>
</reference>
<gene>
    <name evidence="2" type="ORF">CLAC_02845</name>
</gene>
<dbReference type="AlphaFoldDB" id="A0A0K2H311"/>
<dbReference type="EMBL" id="CP006841">
    <property type="protein sequence ID" value="ALA68417.1"/>
    <property type="molecule type" value="Genomic_DNA"/>
</dbReference>
<organism evidence="2 3">
    <name type="scientific">Corynebacterium lactis RW2-5</name>
    <dbReference type="NCBI Taxonomy" id="1408189"/>
    <lineage>
        <taxon>Bacteria</taxon>
        <taxon>Bacillati</taxon>
        <taxon>Actinomycetota</taxon>
        <taxon>Actinomycetes</taxon>
        <taxon>Mycobacteriales</taxon>
        <taxon>Corynebacteriaceae</taxon>
        <taxon>Corynebacterium</taxon>
    </lineage>
</organism>
<dbReference type="OrthoDB" id="4412275at2"/>
<feature type="region of interest" description="Disordered" evidence="1">
    <location>
        <begin position="30"/>
        <end position="63"/>
    </location>
</feature>
<keyword evidence="3" id="KW-1185">Reference proteome</keyword>
<evidence type="ECO:0000313" key="2">
    <source>
        <dbReference type="EMBL" id="ALA68417.1"/>
    </source>
</evidence>
<dbReference type="KEGG" id="clw:CLAC_02845"/>
<evidence type="ECO:0000256" key="1">
    <source>
        <dbReference type="SAM" id="MobiDB-lite"/>
    </source>
</evidence>
<accession>A0A0K2H311</accession>
<sequence length="168" mass="18811">MNYAELAMHEHLVPASGFRLLHTIDMRSREKNTREMHSLQPRKTAPQIQRAVRQKPQNTGIGAEERRSLGGITQLVFDIVGGRRRIDGLRKISVDPKTHAALLTLSKNTHLKGVALQSFHPSLSVSGAKIEFIGSCSIGPRVRAFTGTFSRRKEKGSRTWMLTAFRVI</sequence>
<dbReference type="RefSeq" id="WP_053411601.1">
    <property type="nucleotide sequence ID" value="NZ_CP006841.1"/>
</dbReference>
<dbReference type="Proteomes" id="UP000058446">
    <property type="component" value="Chromosome"/>
</dbReference>